<sequence length="160" mass="17951">MAKKGESCVLKYTSPCPTDGVMITIDAMDKGNRHTRICNIKEDNVECVCRKDRCNSIDNIVAAKDSAMKFTFEVKAAPDWEMNRYMKEDLLGCLTRIKDESQREGSESGVAESDLLTGPTMMIVVIVLAVILLMLISIVILVVVCSYRKNKKKKKKNVKK</sequence>
<protein>
    <submittedName>
        <fullName evidence="2 4">Uncharacterized protein</fullName>
    </submittedName>
</protein>
<keyword evidence="3" id="KW-1185">Reference proteome</keyword>
<gene>
    <name evidence="2" type="ORF">NBR_LOCUS4200</name>
</gene>
<dbReference type="WBParaSite" id="NBR_0000419901-mRNA-1">
    <property type="protein sequence ID" value="NBR_0000419901-mRNA-1"/>
    <property type="gene ID" value="NBR_0000419901"/>
</dbReference>
<feature type="transmembrane region" description="Helical" evidence="1">
    <location>
        <begin position="121"/>
        <end position="147"/>
    </location>
</feature>
<name>A0A0N4XNU7_NIPBR</name>
<dbReference type="Proteomes" id="UP000271162">
    <property type="component" value="Unassembled WGS sequence"/>
</dbReference>
<keyword evidence="1" id="KW-1133">Transmembrane helix</keyword>
<proteinExistence type="predicted"/>
<keyword evidence="1" id="KW-0472">Membrane</keyword>
<evidence type="ECO:0000313" key="3">
    <source>
        <dbReference type="Proteomes" id="UP000271162"/>
    </source>
</evidence>
<reference evidence="4" key="1">
    <citation type="submission" date="2017-02" db="UniProtKB">
        <authorList>
            <consortium name="WormBaseParasite"/>
        </authorList>
    </citation>
    <scope>IDENTIFICATION</scope>
</reference>
<evidence type="ECO:0000313" key="2">
    <source>
        <dbReference type="EMBL" id="VDL67789.1"/>
    </source>
</evidence>
<dbReference type="AlphaFoldDB" id="A0A0N4XNU7"/>
<dbReference type="EMBL" id="UYSL01007418">
    <property type="protein sequence ID" value="VDL67789.1"/>
    <property type="molecule type" value="Genomic_DNA"/>
</dbReference>
<evidence type="ECO:0000313" key="4">
    <source>
        <dbReference type="WBParaSite" id="NBR_0000419901-mRNA-1"/>
    </source>
</evidence>
<accession>A0A0N4XNU7</accession>
<organism evidence="4">
    <name type="scientific">Nippostrongylus brasiliensis</name>
    <name type="common">Rat hookworm</name>
    <dbReference type="NCBI Taxonomy" id="27835"/>
    <lineage>
        <taxon>Eukaryota</taxon>
        <taxon>Metazoa</taxon>
        <taxon>Ecdysozoa</taxon>
        <taxon>Nematoda</taxon>
        <taxon>Chromadorea</taxon>
        <taxon>Rhabditida</taxon>
        <taxon>Rhabditina</taxon>
        <taxon>Rhabditomorpha</taxon>
        <taxon>Strongyloidea</taxon>
        <taxon>Heligmosomidae</taxon>
        <taxon>Nippostrongylus</taxon>
    </lineage>
</organism>
<reference evidence="2 3" key="2">
    <citation type="submission" date="2018-11" db="EMBL/GenBank/DDBJ databases">
        <authorList>
            <consortium name="Pathogen Informatics"/>
        </authorList>
    </citation>
    <scope>NUCLEOTIDE SEQUENCE [LARGE SCALE GENOMIC DNA]</scope>
</reference>
<evidence type="ECO:0000256" key="1">
    <source>
        <dbReference type="SAM" id="Phobius"/>
    </source>
</evidence>
<keyword evidence="1" id="KW-0812">Transmembrane</keyword>